<dbReference type="InterPro" id="IPR011010">
    <property type="entry name" value="DNA_brk_join_enz"/>
</dbReference>
<dbReference type="Gene3D" id="1.10.443.10">
    <property type="entry name" value="Intergrase catalytic core"/>
    <property type="match status" value="1"/>
</dbReference>
<evidence type="ECO:0000256" key="2">
    <source>
        <dbReference type="SAM" id="MobiDB-lite"/>
    </source>
</evidence>
<dbReference type="SUPFAM" id="SSF56349">
    <property type="entry name" value="DNA breaking-rejoining enzymes"/>
    <property type="match status" value="1"/>
</dbReference>
<organism evidence="4 5">
    <name type="scientific">Nonomuraea insulae</name>
    <dbReference type="NCBI Taxonomy" id="1616787"/>
    <lineage>
        <taxon>Bacteria</taxon>
        <taxon>Bacillati</taxon>
        <taxon>Actinomycetota</taxon>
        <taxon>Actinomycetes</taxon>
        <taxon>Streptosporangiales</taxon>
        <taxon>Streptosporangiaceae</taxon>
        <taxon>Nonomuraea</taxon>
    </lineage>
</organism>
<dbReference type="Pfam" id="PF00589">
    <property type="entry name" value="Phage_integrase"/>
    <property type="match status" value="1"/>
</dbReference>
<keyword evidence="5" id="KW-1185">Reference proteome</keyword>
<evidence type="ECO:0000313" key="4">
    <source>
        <dbReference type="EMBL" id="MFC5827976.1"/>
    </source>
</evidence>
<accession>A0ABW1CT15</accession>
<reference evidence="5" key="1">
    <citation type="journal article" date="2019" name="Int. J. Syst. Evol. Microbiol.">
        <title>The Global Catalogue of Microorganisms (GCM) 10K type strain sequencing project: providing services to taxonomists for standard genome sequencing and annotation.</title>
        <authorList>
            <consortium name="The Broad Institute Genomics Platform"/>
            <consortium name="The Broad Institute Genome Sequencing Center for Infectious Disease"/>
            <person name="Wu L."/>
            <person name="Ma J."/>
        </authorList>
    </citation>
    <scope>NUCLEOTIDE SEQUENCE [LARGE SCALE GENOMIC DNA]</scope>
    <source>
        <strain evidence="5">CCUG 53903</strain>
    </source>
</reference>
<feature type="region of interest" description="Disordered" evidence="2">
    <location>
        <begin position="93"/>
        <end position="112"/>
    </location>
</feature>
<dbReference type="Proteomes" id="UP001596058">
    <property type="component" value="Unassembled WGS sequence"/>
</dbReference>
<evidence type="ECO:0000256" key="1">
    <source>
        <dbReference type="ARBA" id="ARBA00023172"/>
    </source>
</evidence>
<dbReference type="EMBL" id="JBHSPA010000032">
    <property type="protein sequence ID" value="MFC5827976.1"/>
    <property type="molecule type" value="Genomic_DNA"/>
</dbReference>
<name>A0ABW1CT15_9ACTN</name>
<gene>
    <name evidence="4" type="ORF">ACFPZ3_29280</name>
</gene>
<sequence length="112" mass="12050">MFVRDDGRPVAPDYLTRRFRQLVLASGLPPVRLHGLRHGAASTALAAQVDLRTVQGQLGHASIVLTADTYTSVLPELYHEAAEATARLVHGHGAYECPESPEDPVAPEVTQA</sequence>
<dbReference type="PROSITE" id="PS51898">
    <property type="entry name" value="TYR_RECOMBINASE"/>
    <property type="match status" value="1"/>
</dbReference>
<feature type="domain" description="Tyr recombinase" evidence="3">
    <location>
        <begin position="1"/>
        <end position="83"/>
    </location>
</feature>
<keyword evidence="1" id="KW-0233">DNA recombination</keyword>
<proteinExistence type="predicted"/>
<dbReference type="InterPro" id="IPR002104">
    <property type="entry name" value="Integrase_catalytic"/>
</dbReference>
<dbReference type="InterPro" id="IPR013762">
    <property type="entry name" value="Integrase-like_cat_sf"/>
</dbReference>
<comment type="caution">
    <text evidence="4">The sequence shown here is derived from an EMBL/GenBank/DDBJ whole genome shotgun (WGS) entry which is preliminary data.</text>
</comment>
<dbReference type="RefSeq" id="WP_379517484.1">
    <property type="nucleotide sequence ID" value="NZ_JBHSPA010000032.1"/>
</dbReference>
<protein>
    <submittedName>
        <fullName evidence="4">Tyrosine-type recombinase/integrase</fullName>
    </submittedName>
</protein>
<evidence type="ECO:0000259" key="3">
    <source>
        <dbReference type="PROSITE" id="PS51898"/>
    </source>
</evidence>
<evidence type="ECO:0000313" key="5">
    <source>
        <dbReference type="Proteomes" id="UP001596058"/>
    </source>
</evidence>